<keyword evidence="4" id="KW-1185">Reference proteome</keyword>
<name>A0A918DRD4_9GAMM</name>
<evidence type="ECO:0000259" key="2">
    <source>
        <dbReference type="Pfam" id="PF03724"/>
    </source>
</evidence>
<feature type="domain" description="DUF306" evidence="2">
    <location>
        <begin position="41"/>
        <end position="138"/>
    </location>
</feature>
<evidence type="ECO:0000313" key="3">
    <source>
        <dbReference type="EMBL" id="GGO79218.1"/>
    </source>
</evidence>
<dbReference type="RefSeq" id="WP_188859642.1">
    <property type="nucleotide sequence ID" value="NZ_BMLT01000003.1"/>
</dbReference>
<evidence type="ECO:0000256" key="1">
    <source>
        <dbReference type="SAM" id="SignalP"/>
    </source>
</evidence>
<dbReference type="InterPro" id="IPR053147">
    <property type="entry name" value="Hsp_HslJ-like"/>
</dbReference>
<keyword evidence="1" id="KW-0732">Signal</keyword>
<dbReference type="InterPro" id="IPR005184">
    <property type="entry name" value="DUF306_Meta_HslJ"/>
</dbReference>
<dbReference type="PROSITE" id="PS51257">
    <property type="entry name" value="PROKAR_LIPOPROTEIN"/>
    <property type="match status" value="1"/>
</dbReference>
<feature type="signal peptide" evidence="1">
    <location>
        <begin position="1"/>
        <end position="20"/>
    </location>
</feature>
<sequence length="144" mass="15660">MYRTLSLAAMIALSAGCASQGGHTTMGTTKDPDAVKGVTWQWLSKTTDKERLEVTEPERYTFALQPDGRVYARFDCNQGNGAYEISSGKLEFGPIAMTRKACLPGSLDSTYAQALVKVESFRVEDGELILGLDDDGSMHFRAAP</sequence>
<dbReference type="PANTHER" id="PTHR35535">
    <property type="entry name" value="HEAT SHOCK PROTEIN HSLJ"/>
    <property type="match status" value="1"/>
</dbReference>
<reference evidence="3 4" key="1">
    <citation type="journal article" date="2014" name="Int. J. Syst. Evol. Microbiol.">
        <title>Complete genome sequence of Corynebacterium casei LMG S-19264T (=DSM 44701T), isolated from a smear-ripened cheese.</title>
        <authorList>
            <consortium name="US DOE Joint Genome Institute (JGI-PGF)"/>
            <person name="Walter F."/>
            <person name="Albersmeier A."/>
            <person name="Kalinowski J."/>
            <person name="Ruckert C."/>
        </authorList>
    </citation>
    <scope>NUCLEOTIDE SEQUENCE [LARGE SCALE GENOMIC DNA]</scope>
    <source>
        <strain evidence="3 4">CGMCC 1.7286</strain>
    </source>
</reference>
<feature type="chain" id="PRO_5037640733" description="DUF306 domain-containing protein" evidence="1">
    <location>
        <begin position="21"/>
        <end position="144"/>
    </location>
</feature>
<protein>
    <recommendedName>
        <fullName evidence="2">DUF306 domain-containing protein</fullName>
    </recommendedName>
</protein>
<dbReference type="InterPro" id="IPR038670">
    <property type="entry name" value="HslJ-like_sf"/>
</dbReference>
<dbReference type="AlphaFoldDB" id="A0A918DRD4"/>
<organism evidence="3 4">
    <name type="scientific">Marinobacterium nitratireducens</name>
    <dbReference type="NCBI Taxonomy" id="518897"/>
    <lineage>
        <taxon>Bacteria</taxon>
        <taxon>Pseudomonadati</taxon>
        <taxon>Pseudomonadota</taxon>
        <taxon>Gammaproteobacteria</taxon>
        <taxon>Oceanospirillales</taxon>
        <taxon>Oceanospirillaceae</taxon>
        <taxon>Marinobacterium</taxon>
    </lineage>
</organism>
<dbReference type="PANTHER" id="PTHR35535:SF2">
    <property type="entry name" value="DUF306 DOMAIN-CONTAINING PROTEIN"/>
    <property type="match status" value="1"/>
</dbReference>
<gene>
    <name evidence="3" type="ORF">GCM10011348_12950</name>
</gene>
<accession>A0A918DRD4</accession>
<dbReference type="Pfam" id="PF03724">
    <property type="entry name" value="META"/>
    <property type="match status" value="1"/>
</dbReference>
<dbReference type="Proteomes" id="UP000599578">
    <property type="component" value="Unassembled WGS sequence"/>
</dbReference>
<dbReference type="Gene3D" id="2.40.128.270">
    <property type="match status" value="1"/>
</dbReference>
<dbReference type="EMBL" id="BMLT01000003">
    <property type="protein sequence ID" value="GGO79218.1"/>
    <property type="molecule type" value="Genomic_DNA"/>
</dbReference>
<comment type="caution">
    <text evidence="3">The sequence shown here is derived from an EMBL/GenBank/DDBJ whole genome shotgun (WGS) entry which is preliminary data.</text>
</comment>
<evidence type="ECO:0000313" key="4">
    <source>
        <dbReference type="Proteomes" id="UP000599578"/>
    </source>
</evidence>
<proteinExistence type="predicted"/>